<accession>A0A5C8NK71</accession>
<comment type="caution">
    <text evidence="2">The sequence shown here is derived from an EMBL/GenBank/DDBJ whole genome shotgun (WGS) entry which is preliminary data.</text>
</comment>
<reference evidence="2 3" key="1">
    <citation type="submission" date="2019-06" db="EMBL/GenBank/DDBJ databases">
        <title>Aeromicrobium sp. nov., isolated from a maize field.</title>
        <authorList>
            <person name="Lin S.-Y."/>
            <person name="Tsai C.-F."/>
            <person name="Young C.-C."/>
        </authorList>
    </citation>
    <scope>NUCLEOTIDE SEQUENCE [LARGE SCALE GENOMIC DNA]</scope>
    <source>
        <strain evidence="2 3">CC-CFT486</strain>
    </source>
</reference>
<protein>
    <submittedName>
        <fullName evidence="2">DUF4245 domain-containing protein</fullName>
    </submittedName>
</protein>
<evidence type="ECO:0000313" key="3">
    <source>
        <dbReference type="Proteomes" id="UP000321571"/>
    </source>
</evidence>
<dbReference type="Proteomes" id="UP000321571">
    <property type="component" value="Unassembled WGS sequence"/>
</dbReference>
<dbReference type="OrthoDB" id="3827115at2"/>
<feature type="region of interest" description="Disordered" evidence="1">
    <location>
        <begin position="139"/>
        <end position="158"/>
    </location>
</feature>
<evidence type="ECO:0000313" key="2">
    <source>
        <dbReference type="EMBL" id="TXL61496.1"/>
    </source>
</evidence>
<organism evidence="2 3">
    <name type="scientific">Aeromicrobium terrae</name>
    <dbReference type="NCBI Taxonomy" id="2498846"/>
    <lineage>
        <taxon>Bacteria</taxon>
        <taxon>Bacillati</taxon>
        <taxon>Actinomycetota</taxon>
        <taxon>Actinomycetes</taxon>
        <taxon>Propionibacteriales</taxon>
        <taxon>Nocardioidaceae</taxon>
        <taxon>Aeromicrobium</taxon>
    </lineage>
</organism>
<gene>
    <name evidence="2" type="ORF">FHP06_08725</name>
</gene>
<dbReference type="AlphaFoldDB" id="A0A5C8NK71"/>
<dbReference type="EMBL" id="VDUX01000003">
    <property type="protein sequence ID" value="TXL61496.1"/>
    <property type="molecule type" value="Genomic_DNA"/>
</dbReference>
<dbReference type="Pfam" id="PF14030">
    <property type="entry name" value="DUF4245"/>
    <property type="match status" value="1"/>
</dbReference>
<dbReference type="InterPro" id="IPR025339">
    <property type="entry name" value="DUF4245"/>
</dbReference>
<proteinExistence type="predicted"/>
<evidence type="ECO:0000256" key="1">
    <source>
        <dbReference type="SAM" id="MobiDB-lite"/>
    </source>
</evidence>
<keyword evidence="3" id="KW-1185">Reference proteome</keyword>
<feature type="region of interest" description="Disordered" evidence="1">
    <location>
        <begin position="1"/>
        <end position="25"/>
    </location>
</feature>
<sequence>MHSTISASAEKYGQERRMSGTSSRGNPALGDILRSVAVIGAILLGVYGIAQIMTVEPEHPTSTVDYQSALDSARPVADFDLLGPTSLPKGWRATSARYESDSWHLGVITDDDEYVGLEQLRASAQETIRKFAEDSRPAGSVTIDGTSWQRRTEPDGDSTYVRRDGDMTVLVTGSAKRAEIERYVSSLSSSS</sequence>
<name>A0A5C8NK71_9ACTN</name>